<evidence type="ECO:0000259" key="14">
    <source>
        <dbReference type="PROSITE" id="PS50011"/>
    </source>
</evidence>
<keyword evidence="13" id="KW-0472">Membrane</keyword>
<dbReference type="InterPro" id="IPR000858">
    <property type="entry name" value="S_locus_glycoprot_dom"/>
</dbReference>
<feature type="region of interest" description="Disordered" evidence="12">
    <location>
        <begin position="498"/>
        <end position="529"/>
    </location>
</feature>
<evidence type="ECO:0000256" key="2">
    <source>
        <dbReference type="ARBA" id="ARBA00022527"/>
    </source>
</evidence>
<evidence type="ECO:0000256" key="4">
    <source>
        <dbReference type="ARBA" id="ARBA00022729"/>
    </source>
</evidence>
<dbReference type="EC" id="2.7.11.1" evidence="1"/>
<dbReference type="Proteomes" id="UP000886885">
    <property type="component" value="Chromosome 13A"/>
</dbReference>
<keyword evidence="13" id="KW-1133">Transmembrane helix</keyword>
<dbReference type="PROSITE" id="PS00108">
    <property type="entry name" value="PROTEIN_KINASE_ST"/>
    <property type="match status" value="1"/>
</dbReference>
<keyword evidence="4" id="KW-0732">Signal</keyword>
<keyword evidence="9" id="KW-0325">Glycoprotein</keyword>
<evidence type="ECO:0000256" key="12">
    <source>
        <dbReference type="SAM" id="MobiDB-lite"/>
    </source>
</evidence>
<dbReference type="EMBL" id="JAAWWB010000025">
    <property type="protein sequence ID" value="KAG6752498.1"/>
    <property type="molecule type" value="Genomic_DNA"/>
</dbReference>
<evidence type="ECO:0000256" key="5">
    <source>
        <dbReference type="ARBA" id="ARBA00022741"/>
    </source>
</evidence>
<evidence type="ECO:0000256" key="13">
    <source>
        <dbReference type="SAM" id="Phobius"/>
    </source>
</evidence>
<dbReference type="PANTHER" id="PTHR27002:SF841">
    <property type="entry name" value="RECEPTOR-LIKE SERINE_THREONINE-PROTEIN KINASE"/>
    <property type="match status" value="1"/>
</dbReference>
<evidence type="ECO:0000256" key="6">
    <source>
        <dbReference type="ARBA" id="ARBA00022777"/>
    </source>
</evidence>
<evidence type="ECO:0000256" key="11">
    <source>
        <dbReference type="ARBA" id="ARBA00048679"/>
    </source>
</evidence>
<evidence type="ECO:0000313" key="17">
    <source>
        <dbReference type="Proteomes" id="UP000886885"/>
    </source>
</evidence>
<dbReference type="InterPro" id="IPR000719">
    <property type="entry name" value="Prot_kinase_dom"/>
</dbReference>
<reference evidence="16" key="1">
    <citation type="journal article" date="2020" name="bioRxiv">
        <title>Hybrid origin of Populus tomentosa Carr. identified through genome sequencing and phylogenomic analysis.</title>
        <authorList>
            <person name="An X."/>
            <person name="Gao K."/>
            <person name="Chen Z."/>
            <person name="Li J."/>
            <person name="Yang X."/>
            <person name="Yang X."/>
            <person name="Zhou J."/>
            <person name="Guo T."/>
            <person name="Zhao T."/>
            <person name="Huang S."/>
            <person name="Miao D."/>
            <person name="Khan W.U."/>
            <person name="Rao P."/>
            <person name="Ye M."/>
            <person name="Lei B."/>
            <person name="Liao W."/>
            <person name="Wang J."/>
            <person name="Ji L."/>
            <person name="Li Y."/>
            <person name="Guo B."/>
            <person name="Mustafa N.S."/>
            <person name="Li S."/>
            <person name="Yun Q."/>
            <person name="Keller S.R."/>
            <person name="Mao J."/>
            <person name="Zhang R."/>
            <person name="Strauss S.H."/>
        </authorList>
    </citation>
    <scope>NUCLEOTIDE SEQUENCE</scope>
    <source>
        <strain evidence="16">GM15</strain>
        <tissue evidence="16">Leaf</tissue>
    </source>
</reference>
<dbReference type="SMART" id="SM00473">
    <property type="entry name" value="PAN_AP"/>
    <property type="match status" value="1"/>
</dbReference>
<evidence type="ECO:0000256" key="1">
    <source>
        <dbReference type="ARBA" id="ARBA00012513"/>
    </source>
</evidence>
<keyword evidence="8" id="KW-1015">Disulfide bond</keyword>
<keyword evidence="3" id="KW-0808">Transferase</keyword>
<dbReference type="PROSITE" id="PS50011">
    <property type="entry name" value="PROTEIN_KINASE_DOM"/>
    <property type="match status" value="1"/>
</dbReference>
<dbReference type="FunFam" id="1.10.510.10:FF:000060">
    <property type="entry name" value="G-type lectin S-receptor-like serine/threonine-protein kinase"/>
    <property type="match status" value="1"/>
</dbReference>
<dbReference type="AlphaFoldDB" id="A0A8X7YFZ8"/>
<dbReference type="Pfam" id="PF08276">
    <property type="entry name" value="PAN_2"/>
    <property type="match status" value="1"/>
</dbReference>
<dbReference type="GO" id="GO:0005886">
    <property type="term" value="C:plasma membrane"/>
    <property type="evidence" value="ECO:0007669"/>
    <property type="project" value="TreeGrafter"/>
</dbReference>
<dbReference type="Pfam" id="PF00954">
    <property type="entry name" value="S_locus_glycop"/>
    <property type="match status" value="1"/>
</dbReference>
<evidence type="ECO:0000256" key="7">
    <source>
        <dbReference type="ARBA" id="ARBA00022840"/>
    </source>
</evidence>
<keyword evidence="6" id="KW-0418">Kinase</keyword>
<dbReference type="PROSITE" id="PS50948">
    <property type="entry name" value="PAN"/>
    <property type="match status" value="1"/>
</dbReference>
<dbReference type="InterPro" id="IPR008271">
    <property type="entry name" value="Ser/Thr_kinase_AS"/>
</dbReference>
<evidence type="ECO:0000256" key="10">
    <source>
        <dbReference type="ARBA" id="ARBA00047899"/>
    </source>
</evidence>
<evidence type="ECO:0000256" key="3">
    <source>
        <dbReference type="ARBA" id="ARBA00022679"/>
    </source>
</evidence>
<keyword evidence="5" id="KW-0547">Nucleotide-binding</keyword>
<keyword evidence="13" id="KW-0812">Transmembrane</keyword>
<keyword evidence="2" id="KW-0723">Serine/threonine-protein kinase</keyword>
<organism evidence="16 17">
    <name type="scientific">Populus tomentosa</name>
    <name type="common">Chinese white poplar</name>
    <dbReference type="NCBI Taxonomy" id="118781"/>
    <lineage>
        <taxon>Eukaryota</taxon>
        <taxon>Viridiplantae</taxon>
        <taxon>Streptophyta</taxon>
        <taxon>Embryophyta</taxon>
        <taxon>Tracheophyta</taxon>
        <taxon>Spermatophyta</taxon>
        <taxon>Magnoliopsida</taxon>
        <taxon>eudicotyledons</taxon>
        <taxon>Gunneridae</taxon>
        <taxon>Pentapetalae</taxon>
        <taxon>rosids</taxon>
        <taxon>fabids</taxon>
        <taxon>Malpighiales</taxon>
        <taxon>Salicaceae</taxon>
        <taxon>Saliceae</taxon>
        <taxon>Populus</taxon>
    </lineage>
</organism>
<keyword evidence="17" id="KW-1185">Reference proteome</keyword>
<dbReference type="InterPro" id="IPR003609">
    <property type="entry name" value="Pan_app"/>
</dbReference>
<feature type="compositionally biased region" description="Low complexity" evidence="12">
    <location>
        <begin position="513"/>
        <end position="529"/>
    </location>
</feature>
<dbReference type="PANTHER" id="PTHR27002">
    <property type="entry name" value="RECEPTOR-LIKE SERINE/THREONINE-PROTEIN KINASE SD1-8"/>
    <property type="match status" value="1"/>
</dbReference>
<gene>
    <name evidence="16" type="ORF">POTOM_044736</name>
</gene>
<dbReference type="GO" id="GO:0004674">
    <property type="term" value="F:protein serine/threonine kinase activity"/>
    <property type="evidence" value="ECO:0007669"/>
    <property type="project" value="UniProtKB-KW"/>
</dbReference>
<evidence type="ECO:0000256" key="9">
    <source>
        <dbReference type="ARBA" id="ARBA00023180"/>
    </source>
</evidence>
<comment type="catalytic activity">
    <reaction evidence="10">
        <text>L-threonyl-[protein] + ATP = O-phospho-L-threonyl-[protein] + ADP + H(+)</text>
        <dbReference type="Rhea" id="RHEA:46608"/>
        <dbReference type="Rhea" id="RHEA-COMP:11060"/>
        <dbReference type="Rhea" id="RHEA-COMP:11605"/>
        <dbReference type="ChEBI" id="CHEBI:15378"/>
        <dbReference type="ChEBI" id="CHEBI:30013"/>
        <dbReference type="ChEBI" id="CHEBI:30616"/>
        <dbReference type="ChEBI" id="CHEBI:61977"/>
        <dbReference type="ChEBI" id="CHEBI:456216"/>
        <dbReference type="EC" id="2.7.11.1"/>
    </reaction>
</comment>
<evidence type="ECO:0000256" key="8">
    <source>
        <dbReference type="ARBA" id="ARBA00023157"/>
    </source>
</evidence>
<feature type="domain" description="Protein kinase" evidence="14">
    <location>
        <begin position="215"/>
        <end position="504"/>
    </location>
</feature>
<dbReference type="OrthoDB" id="836927at2759"/>
<sequence length="542" mass="60944">MFSFGIGTTGGPQFLIWKDNDPYSRSDVYINSVSFAKLSKLRPFAYYLTLNLKGDDIYVTYSASENSAILRVTLVPDGRIELLLWQEINNDWLSMWQWPSTYCEFYAQCSPFSSCDPKGSQDHCKCLPGFQPKVQQEWDTRNWTGGTCVRQKALRCDKDDGFLELVNMKLPDHSYILGNMSTNDCESRCLQNCSCTAYAYLNASDGASGKCLNWYGDLMDLVQDFVGSDLYIRLHDGDPVGNVKSSVKFTRKNKRSIIIAVAAVSIGFVCVLSGYFIWRKSIGKQERIEETCTGMNTSIELGKNPYEKANLDWSKRFRIIEGIAQGLLYIHKYSRLKVIHRDLKASNILLDEAMNPKISDFGMARMFGSDQTEADTKRVVGTYGYMSPEYALYGKFSEKSDVFSFGVLLLELVTGKRNSEFFGSELPLTLQGWAWEMWNDDRGLDLIDLSIRDTSECPERALKCINVGLLCVQESPVDRPAMPLVVLMLGNDNASLPSPEEPAFSSIKRRKSSNVASSSSSDHNTLSSCSNNELTITLPQAR</sequence>
<keyword evidence="7" id="KW-0067">ATP-binding</keyword>
<dbReference type="CDD" id="cd01098">
    <property type="entry name" value="PAN_AP_plant"/>
    <property type="match status" value="1"/>
</dbReference>
<protein>
    <recommendedName>
        <fullName evidence="1">non-specific serine/threonine protein kinase</fullName>
        <ecNumber evidence="1">2.7.11.1</ecNumber>
    </recommendedName>
</protein>
<comment type="caution">
    <text evidence="16">The sequence shown here is derived from an EMBL/GenBank/DDBJ whole genome shotgun (WGS) entry which is preliminary data.</text>
</comment>
<comment type="catalytic activity">
    <reaction evidence="11">
        <text>L-seryl-[protein] + ATP = O-phospho-L-seryl-[protein] + ADP + H(+)</text>
        <dbReference type="Rhea" id="RHEA:17989"/>
        <dbReference type="Rhea" id="RHEA-COMP:9863"/>
        <dbReference type="Rhea" id="RHEA-COMP:11604"/>
        <dbReference type="ChEBI" id="CHEBI:15378"/>
        <dbReference type="ChEBI" id="CHEBI:29999"/>
        <dbReference type="ChEBI" id="CHEBI:30616"/>
        <dbReference type="ChEBI" id="CHEBI:83421"/>
        <dbReference type="ChEBI" id="CHEBI:456216"/>
        <dbReference type="EC" id="2.7.11.1"/>
    </reaction>
</comment>
<dbReference type="Pfam" id="PF00069">
    <property type="entry name" value="Pkinase"/>
    <property type="match status" value="1"/>
</dbReference>
<feature type="domain" description="Apple" evidence="15">
    <location>
        <begin position="156"/>
        <end position="235"/>
    </location>
</feature>
<dbReference type="SMART" id="SM00220">
    <property type="entry name" value="S_TKc"/>
    <property type="match status" value="1"/>
</dbReference>
<feature type="transmembrane region" description="Helical" evidence="13">
    <location>
        <begin position="257"/>
        <end position="278"/>
    </location>
</feature>
<name>A0A8X7YFZ8_POPTO</name>
<proteinExistence type="predicted"/>
<dbReference type="GO" id="GO:0048544">
    <property type="term" value="P:recognition of pollen"/>
    <property type="evidence" value="ECO:0007669"/>
    <property type="project" value="InterPro"/>
</dbReference>
<evidence type="ECO:0000259" key="15">
    <source>
        <dbReference type="PROSITE" id="PS50948"/>
    </source>
</evidence>
<accession>A0A8X7YFZ8</accession>
<dbReference type="GO" id="GO:0005524">
    <property type="term" value="F:ATP binding"/>
    <property type="evidence" value="ECO:0007669"/>
    <property type="project" value="UniProtKB-KW"/>
</dbReference>
<evidence type="ECO:0000313" key="16">
    <source>
        <dbReference type="EMBL" id="KAG6752498.1"/>
    </source>
</evidence>